<evidence type="ECO:0000256" key="8">
    <source>
        <dbReference type="ARBA" id="ARBA00023030"/>
    </source>
</evidence>
<gene>
    <name evidence="10" type="ORF">HRI_004741600</name>
</gene>
<feature type="chain" id="PRO_5041017860" description="Phytosulfokine" evidence="9">
    <location>
        <begin position="26"/>
        <end position="87"/>
    </location>
</feature>
<evidence type="ECO:0000256" key="1">
    <source>
        <dbReference type="ARBA" id="ARBA00004613"/>
    </source>
</evidence>
<dbReference type="OrthoDB" id="1914102at2759"/>
<comment type="similarity">
    <text evidence="2 9">Belongs to the phytosulfokine family.</text>
</comment>
<dbReference type="AlphaFoldDB" id="A0A9W7JFK7"/>
<comment type="caution">
    <text evidence="10">The sequence shown here is derived from an EMBL/GenBank/DDBJ whole genome shotgun (WGS) entry which is preliminary data.</text>
</comment>
<evidence type="ECO:0000256" key="2">
    <source>
        <dbReference type="ARBA" id="ARBA00010781"/>
    </source>
</evidence>
<dbReference type="GO" id="GO:0008283">
    <property type="term" value="P:cell population proliferation"/>
    <property type="evidence" value="ECO:0007669"/>
    <property type="project" value="UniProtKB-UniRule"/>
</dbReference>
<evidence type="ECO:0000256" key="5">
    <source>
        <dbReference type="ARBA" id="ARBA00022641"/>
    </source>
</evidence>
<comment type="PTM">
    <text evidence="9">Sulfation is important for activity and for the binding to a putative membrane receptor.</text>
</comment>
<dbReference type="GO" id="GO:0030154">
    <property type="term" value="P:cell differentiation"/>
    <property type="evidence" value="ECO:0007669"/>
    <property type="project" value="UniProtKB-UniRule"/>
</dbReference>
<dbReference type="EMBL" id="BSYR01000057">
    <property type="protein sequence ID" value="GMJ10724.1"/>
    <property type="molecule type" value="Genomic_DNA"/>
</dbReference>
<organism evidence="10 11">
    <name type="scientific">Hibiscus trionum</name>
    <name type="common">Flower of an hour</name>
    <dbReference type="NCBI Taxonomy" id="183268"/>
    <lineage>
        <taxon>Eukaryota</taxon>
        <taxon>Viridiplantae</taxon>
        <taxon>Streptophyta</taxon>
        <taxon>Embryophyta</taxon>
        <taxon>Tracheophyta</taxon>
        <taxon>Spermatophyta</taxon>
        <taxon>Magnoliopsida</taxon>
        <taxon>eudicotyledons</taxon>
        <taxon>Gunneridae</taxon>
        <taxon>Pentapetalae</taxon>
        <taxon>rosids</taxon>
        <taxon>malvids</taxon>
        <taxon>Malvales</taxon>
        <taxon>Malvaceae</taxon>
        <taxon>Malvoideae</taxon>
        <taxon>Hibiscus</taxon>
    </lineage>
</organism>
<dbReference type="Pfam" id="PF06404">
    <property type="entry name" value="PSK"/>
    <property type="match status" value="1"/>
</dbReference>
<comment type="PTM">
    <text evidence="9">PSK-alpha is produced by endopeptidase digestion. PSK-beta is produced from PSK-alpha by exopeptidase digestion.</text>
</comment>
<evidence type="ECO:0000256" key="4">
    <source>
        <dbReference type="ARBA" id="ARBA00022525"/>
    </source>
</evidence>
<comment type="subcellular location">
    <subcellularLocation>
        <location evidence="1 9">Secreted</location>
    </subcellularLocation>
</comment>
<keyword evidence="8 9" id="KW-0339">Growth factor</keyword>
<dbReference type="GO" id="GO:0008083">
    <property type="term" value="F:growth factor activity"/>
    <property type="evidence" value="ECO:0007669"/>
    <property type="project" value="UniProtKB-UniRule"/>
</dbReference>
<evidence type="ECO:0000256" key="3">
    <source>
        <dbReference type="ARBA" id="ARBA00022473"/>
    </source>
</evidence>
<keyword evidence="7 9" id="KW-0221">Differentiation</keyword>
<dbReference type="GO" id="GO:0005576">
    <property type="term" value="C:extracellular region"/>
    <property type="evidence" value="ECO:0007669"/>
    <property type="project" value="UniProtKB-SubCell"/>
</dbReference>
<evidence type="ECO:0000256" key="7">
    <source>
        <dbReference type="ARBA" id="ARBA00022782"/>
    </source>
</evidence>
<proteinExistence type="inferred from homology"/>
<comment type="function">
    <text evidence="9">Promotes plant cell differentiation, organogenesis and somatic embryogenesis as well as cell proliferation.</text>
</comment>
<feature type="signal peptide" evidence="9">
    <location>
        <begin position="1"/>
        <end position="25"/>
    </location>
</feature>
<dbReference type="PANTHER" id="PTHR33285:SF22">
    <property type="entry name" value="PHYTOSULFOKINES 6-RELATED"/>
    <property type="match status" value="1"/>
</dbReference>
<sequence length="87" mass="9957">MKQSFLSGVLLLFLVFLICSSHLSARFIADKQGKDVELTQITDREDNELMNQLLGVEACDGGDDECLKRRMLSEAHLDYIYTQQYKP</sequence>
<accession>A0A9W7JFK7</accession>
<keyword evidence="6 9" id="KW-0732">Signal</keyword>
<keyword evidence="3 9" id="KW-0217">Developmental protein</keyword>
<name>A0A9W7JFK7_HIBTR</name>
<protein>
    <recommendedName>
        <fullName evidence="9">Phytosulfokine</fullName>
    </recommendedName>
    <component>
        <recommendedName>
            <fullName evidence="9">Phytosulfokine-alpha</fullName>
            <shortName evidence="9">PSK-alpha</shortName>
            <shortName evidence="9">Phytosulfokine-a</shortName>
        </recommendedName>
    </component>
    <component>
        <recommendedName>
            <fullName evidence="9">Phytosulfokine-beta</fullName>
            <shortName evidence="9">PSK-beta</shortName>
            <shortName evidence="9">Phytosulfokine-b</shortName>
        </recommendedName>
    </component>
</protein>
<dbReference type="InterPro" id="IPR009438">
    <property type="entry name" value="Phytosulfokine"/>
</dbReference>
<keyword evidence="11" id="KW-1185">Reference proteome</keyword>
<dbReference type="Proteomes" id="UP001165190">
    <property type="component" value="Unassembled WGS sequence"/>
</dbReference>
<keyword evidence="5 9" id="KW-0765">Sulfation</keyword>
<keyword evidence="4 9" id="KW-0964">Secreted</keyword>
<evidence type="ECO:0000256" key="9">
    <source>
        <dbReference type="RuleBase" id="RU368031"/>
    </source>
</evidence>
<evidence type="ECO:0000256" key="6">
    <source>
        <dbReference type="ARBA" id="ARBA00022729"/>
    </source>
</evidence>
<evidence type="ECO:0000313" key="10">
    <source>
        <dbReference type="EMBL" id="GMJ10724.1"/>
    </source>
</evidence>
<reference evidence="10" key="1">
    <citation type="submission" date="2023-05" db="EMBL/GenBank/DDBJ databases">
        <title>Genome and transcriptome analyses reveal genes involved in the formation of fine ridges on petal epidermal cells in Hibiscus trionum.</title>
        <authorList>
            <person name="Koshimizu S."/>
            <person name="Masuda S."/>
            <person name="Ishii T."/>
            <person name="Shirasu K."/>
            <person name="Hoshino A."/>
            <person name="Arita M."/>
        </authorList>
    </citation>
    <scope>NUCLEOTIDE SEQUENCE</scope>
    <source>
        <strain evidence="10">Hamamatsu line</strain>
    </source>
</reference>
<dbReference type="PANTHER" id="PTHR33285">
    <property type="entry name" value="PHYTOSULFOKINES 3"/>
    <property type="match status" value="1"/>
</dbReference>
<evidence type="ECO:0000313" key="11">
    <source>
        <dbReference type="Proteomes" id="UP001165190"/>
    </source>
</evidence>